<feature type="domain" description="Fibrinogen alpha C" evidence="6">
    <location>
        <begin position="240"/>
        <end position="312"/>
    </location>
</feature>
<feature type="compositionally biased region" description="Basic and acidic residues" evidence="5">
    <location>
        <begin position="142"/>
        <end position="153"/>
    </location>
</feature>
<dbReference type="GO" id="GO:0072377">
    <property type="term" value="P:blood coagulation, common pathway"/>
    <property type="evidence" value="ECO:0007669"/>
    <property type="project" value="TreeGrafter"/>
</dbReference>
<keyword evidence="2" id="KW-0964">Secreted</keyword>
<dbReference type="InterPro" id="IPR037579">
    <property type="entry name" value="FIB_ANG-like"/>
</dbReference>
<accession>O97645</accession>
<dbReference type="GO" id="GO:0005577">
    <property type="term" value="C:fibrinogen complex"/>
    <property type="evidence" value="ECO:0007669"/>
    <property type="project" value="TreeGrafter"/>
</dbReference>
<evidence type="ECO:0000313" key="7">
    <source>
        <dbReference type="EMBL" id="AAC67566.1"/>
    </source>
</evidence>
<feature type="compositionally biased region" description="Low complexity" evidence="5">
    <location>
        <begin position="335"/>
        <end position="346"/>
    </location>
</feature>
<feature type="region of interest" description="Disordered" evidence="5">
    <location>
        <begin position="321"/>
        <end position="362"/>
    </location>
</feature>
<reference evidence="7" key="1">
    <citation type="submission" date="1998-09" db="EMBL/GenBank/DDBJ databases">
        <authorList>
            <person name="Murakawa M."/>
        </authorList>
    </citation>
    <scope>NUCLEOTIDE SEQUENCE</scope>
</reference>
<evidence type="ECO:0000256" key="2">
    <source>
        <dbReference type="ARBA" id="ARBA00022525"/>
    </source>
</evidence>
<dbReference type="GO" id="GO:0070527">
    <property type="term" value="P:platelet aggregation"/>
    <property type="evidence" value="ECO:0007669"/>
    <property type="project" value="TreeGrafter"/>
</dbReference>
<name>O97645_OSPRU</name>
<feature type="compositionally biased region" description="Polar residues" evidence="5">
    <location>
        <begin position="106"/>
        <end position="119"/>
    </location>
</feature>
<feature type="non-terminal residue" evidence="7">
    <location>
        <position position="1"/>
    </location>
</feature>
<dbReference type="PANTHER" id="PTHR47221:SF3">
    <property type="entry name" value="FIBRINOGEN ALPHA CHAIN"/>
    <property type="match status" value="1"/>
</dbReference>
<feature type="non-terminal residue" evidence="7">
    <location>
        <position position="410"/>
    </location>
</feature>
<proteinExistence type="predicted"/>
<protein>
    <submittedName>
        <fullName evidence="7">Fibrinogen A-alpha chain</fullName>
    </submittedName>
</protein>
<evidence type="ECO:0000256" key="1">
    <source>
        <dbReference type="ARBA" id="ARBA00004613"/>
    </source>
</evidence>
<feature type="region of interest" description="Disordered" evidence="5">
    <location>
        <begin position="380"/>
        <end position="410"/>
    </location>
</feature>
<dbReference type="GO" id="GO:0030674">
    <property type="term" value="F:protein-macromolecule adaptor activity"/>
    <property type="evidence" value="ECO:0007669"/>
    <property type="project" value="TreeGrafter"/>
</dbReference>
<dbReference type="InterPro" id="IPR021996">
    <property type="entry name" value="Fibrinogen_aC"/>
</dbReference>
<dbReference type="GO" id="GO:0034116">
    <property type="term" value="P:positive regulation of heterotypic cell-cell adhesion"/>
    <property type="evidence" value="ECO:0007669"/>
    <property type="project" value="TreeGrafter"/>
</dbReference>
<dbReference type="Pfam" id="PF12160">
    <property type="entry name" value="Fibrinogen_aC"/>
    <property type="match status" value="1"/>
</dbReference>
<keyword evidence="4" id="KW-1015">Disulfide bond</keyword>
<dbReference type="SUPFAM" id="SSF58010">
    <property type="entry name" value="Fibrinogen coiled-coil and central regions"/>
    <property type="match status" value="1"/>
</dbReference>
<evidence type="ECO:0000256" key="3">
    <source>
        <dbReference type="ARBA" id="ARBA00022729"/>
    </source>
</evidence>
<feature type="compositionally biased region" description="Polar residues" evidence="5">
    <location>
        <begin position="347"/>
        <end position="356"/>
    </location>
</feature>
<dbReference type="Gene3D" id="1.20.5.50">
    <property type="match status" value="1"/>
</dbReference>
<keyword evidence="3" id="KW-0732">Signal</keyword>
<comment type="subcellular location">
    <subcellularLocation>
        <location evidence="1">Secreted</location>
    </subcellularLocation>
</comment>
<evidence type="ECO:0000256" key="5">
    <source>
        <dbReference type="SAM" id="MobiDB-lite"/>
    </source>
</evidence>
<dbReference type="GO" id="GO:0005201">
    <property type="term" value="F:extracellular matrix structural constituent"/>
    <property type="evidence" value="ECO:0007669"/>
    <property type="project" value="TreeGrafter"/>
</dbReference>
<dbReference type="AlphaFoldDB" id="O97645"/>
<evidence type="ECO:0000256" key="4">
    <source>
        <dbReference type="ARBA" id="ARBA00023157"/>
    </source>
</evidence>
<feature type="compositionally biased region" description="Basic and acidic residues" evidence="5">
    <location>
        <begin position="399"/>
        <end position="410"/>
    </location>
</feature>
<sequence>VDIDIKIRSCKGSCSGSLARELNIKTYEEEQKQLEKVAAVNLYPTREVQYLPNLKMQISKDLISGKFKNQLQEADPEWKALMEMKQMEMVSEIPGGDKNSPAGASPSGTDSEPGSTSPGSHRPESPGSGISGTQNPGSTGSWHRENSESEGFRPDSSGHGSYGPGSFRPDSSGHGSSRPGSFRPDSSGAWGALGPVNPDWGDEDWSRYEESSSVGGSSSRGGGFHTEKLISGGDKEFVVSNEKVPSGSTTTTRHACSKTITKTFVGPDGRKEVTKEVVNSEDGADCGDMPDLILSFLRLTHYFFTGRGGLDESHRQHPDHAKFFDTGSTGTRFHSSSSRGDSSFVSETSQGSSSKVSGLYRDDKGTDGLSSLGFGDRVFSSQGKGSLSHRTVESSSKTFSKESKSYKMAD</sequence>
<dbReference type="EMBL" id="AF095467">
    <property type="protein sequence ID" value="AAC67566.1"/>
    <property type="molecule type" value="Genomic_DNA"/>
</dbReference>
<feature type="compositionally biased region" description="Polar residues" evidence="5">
    <location>
        <begin position="380"/>
        <end position="389"/>
    </location>
</feature>
<organism evidence="7">
    <name type="scientific">Osphranter rufus</name>
    <name type="common">Red kangaroo</name>
    <name type="synonym">Macropus rufus</name>
    <dbReference type="NCBI Taxonomy" id="9321"/>
    <lineage>
        <taxon>Eukaryota</taxon>
        <taxon>Metazoa</taxon>
        <taxon>Chordata</taxon>
        <taxon>Craniata</taxon>
        <taxon>Vertebrata</taxon>
        <taxon>Euteleostomi</taxon>
        <taxon>Mammalia</taxon>
        <taxon>Metatheria</taxon>
        <taxon>Diprotodontia</taxon>
        <taxon>Macropodidae</taxon>
        <taxon>Osphranter</taxon>
    </lineage>
</organism>
<evidence type="ECO:0000259" key="6">
    <source>
        <dbReference type="Pfam" id="PF12160"/>
    </source>
</evidence>
<feature type="compositionally biased region" description="Polar residues" evidence="5">
    <location>
        <begin position="131"/>
        <end position="141"/>
    </location>
</feature>
<feature type="region of interest" description="Disordered" evidence="5">
    <location>
        <begin position="92"/>
        <end position="226"/>
    </location>
</feature>
<dbReference type="PANTHER" id="PTHR47221">
    <property type="entry name" value="FIBRINOGEN ALPHA CHAIN"/>
    <property type="match status" value="1"/>
</dbReference>
<dbReference type="GO" id="GO:0042730">
    <property type="term" value="P:fibrinolysis"/>
    <property type="evidence" value="ECO:0007669"/>
    <property type="project" value="TreeGrafter"/>
</dbReference>